<organism evidence="1 2">
    <name type="scientific">Anaplasma phagocytophilum str. ApMUC09</name>
    <dbReference type="NCBI Taxonomy" id="1359152"/>
    <lineage>
        <taxon>Bacteria</taxon>
        <taxon>Pseudomonadati</taxon>
        <taxon>Pseudomonadota</taxon>
        <taxon>Alphaproteobacteria</taxon>
        <taxon>Rickettsiales</taxon>
        <taxon>Anaplasmataceae</taxon>
        <taxon>Anaplasma</taxon>
        <taxon>phagocytophilum group</taxon>
    </lineage>
</organism>
<evidence type="ECO:0000313" key="1">
    <source>
        <dbReference type="EMBL" id="KJV64882.1"/>
    </source>
</evidence>
<sequence length="59" mass="6798">MYQNIFTYRVAEECIGNILGNMFGMVNSPDTSSKEWGLCQIWLVRYSKVKGLQHTKVLV</sequence>
<accession>A0A0F3NAZ2</accession>
<protein>
    <submittedName>
        <fullName evidence="1">Uncharacterized protein</fullName>
    </submittedName>
</protein>
<dbReference type="PATRIC" id="fig|1359152.3.peg.431"/>
<reference evidence="1 2" key="1">
    <citation type="submission" date="2015-02" db="EMBL/GenBank/DDBJ databases">
        <title>Genome Sequencing of Rickettsiales.</title>
        <authorList>
            <person name="Daugherty S.C."/>
            <person name="Su Q."/>
            <person name="Abolude K."/>
            <person name="Beier-Sexton M."/>
            <person name="Carlyon J.A."/>
            <person name="Carter R."/>
            <person name="Day N.P."/>
            <person name="Dumler S.J."/>
            <person name="Dyachenko V."/>
            <person name="Godinez A."/>
            <person name="Kurtti T.J."/>
            <person name="Lichay M."/>
            <person name="Mullins K.E."/>
            <person name="Ott S."/>
            <person name="Pappas-Brown V."/>
            <person name="Paris D.H."/>
            <person name="Patel P."/>
            <person name="Richards A.L."/>
            <person name="Sadzewicz L."/>
            <person name="Sears K."/>
            <person name="Seidman D."/>
            <person name="Sengamalay N."/>
            <person name="Stenos J."/>
            <person name="Tallon L.J."/>
            <person name="Vincent G."/>
            <person name="Fraser C.M."/>
            <person name="Munderloh U."/>
            <person name="Dunning-Hotopp J.C."/>
        </authorList>
    </citation>
    <scope>NUCLEOTIDE SEQUENCE [LARGE SCALE GENOMIC DNA]</scope>
    <source>
        <strain evidence="1 2">ApMUC09</strain>
    </source>
</reference>
<proteinExistence type="predicted"/>
<dbReference type="Proteomes" id="UP000033441">
    <property type="component" value="Unassembled WGS sequence"/>
</dbReference>
<evidence type="ECO:0000313" key="2">
    <source>
        <dbReference type="Proteomes" id="UP000033441"/>
    </source>
</evidence>
<dbReference type="EMBL" id="LANV01000001">
    <property type="protein sequence ID" value="KJV64882.1"/>
    <property type="molecule type" value="Genomic_DNA"/>
</dbReference>
<comment type="caution">
    <text evidence="1">The sequence shown here is derived from an EMBL/GenBank/DDBJ whole genome shotgun (WGS) entry which is preliminary data.</text>
</comment>
<gene>
    <name evidence="1" type="ORF">APHMUC_0409</name>
</gene>
<dbReference type="AlphaFoldDB" id="A0A0F3NAZ2"/>
<name>A0A0F3NAZ2_ANAPH</name>